<feature type="chain" id="PRO_5024342478" evidence="1">
    <location>
        <begin position="25"/>
        <end position="295"/>
    </location>
</feature>
<evidence type="ECO:0000313" key="2">
    <source>
        <dbReference type="EMBL" id="GBO87182.1"/>
    </source>
</evidence>
<comment type="caution">
    <text evidence="2">The sequence shown here is derived from an EMBL/GenBank/DDBJ whole genome shotgun (WGS) entry which is preliminary data.</text>
</comment>
<evidence type="ECO:0000256" key="1">
    <source>
        <dbReference type="SAM" id="SignalP"/>
    </source>
</evidence>
<proteinExistence type="predicted"/>
<dbReference type="EMBL" id="BGZI01000003">
    <property type="protein sequence ID" value="GBO87182.1"/>
    <property type="molecule type" value="Genomic_DNA"/>
</dbReference>
<keyword evidence="1" id="KW-0732">Signal</keyword>
<dbReference type="Proteomes" id="UP000387223">
    <property type="component" value="Unassembled WGS sequence"/>
</dbReference>
<sequence>MRQRAYGYAAATLFCLGIAPAAQAELKPISEETMGEVTGQAFMQIENIPGDTHAFTRMTLTMDVETRMNVDDVQAGDIDGGVDFAAQHVALGHIARNDGEQFNGRTYSAGDTVHFEAFKPYIELAEDPAEGKLSGFRMGFEQARGSVSSLTSSFSGDIGLKLVSGGQEYDATLFDENAQATNYRASHIGINDPAAAPADCTAGSETNCAPLTHLQSITVGEEGVDGVTDFTSDFFIGFQREGVDWQSPDGATVINAGKGVFINLPTSMKVDMSQLITQGVDRLQTHRDDMGTRLF</sequence>
<protein>
    <submittedName>
        <fullName evidence="2">Uncharacterized protein</fullName>
    </submittedName>
</protein>
<name>A0A5M3PW77_9GAMM</name>
<gene>
    <name evidence="2" type="ORF">MSSD14B_08500</name>
</gene>
<dbReference type="RefSeq" id="WP_136632234.1">
    <property type="nucleotide sequence ID" value="NZ_BGZI01000003.1"/>
</dbReference>
<organism evidence="2 3">
    <name type="scientific">Marinobacter salsuginis</name>
    <dbReference type="NCBI Taxonomy" id="418719"/>
    <lineage>
        <taxon>Bacteria</taxon>
        <taxon>Pseudomonadati</taxon>
        <taxon>Pseudomonadota</taxon>
        <taxon>Gammaproteobacteria</taxon>
        <taxon>Pseudomonadales</taxon>
        <taxon>Marinobacteraceae</taxon>
        <taxon>Marinobacter</taxon>
    </lineage>
</organism>
<accession>A0A5M3PW77</accession>
<feature type="signal peptide" evidence="1">
    <location>
        <begin position="1"/>
        <end position="24"/>
    </location>
</feature>
<reference evidence="2 3" key="1">
    <citation type="journal article" date="2019" name="J. Gen. Appl. Microbiol.">
        <title>Aerobic degradation of cis-dichloroethene by the marine bacterium Marinobacter salsuginis strain 5N-3.</title>
        <authorList>
            <person name="Inoue Y."/>
            <person name="Fukunaga Y."/>
            <person name="Katsumata H."/>
            <person name="Ohji S."/>
            <person name="Hosoyama A."/>
            <person name="Mori K."/>
            <person name="Ando K."/>
        </authorList>
    </citation>
    <scope>NUCLEOTIDE SEQUENCE [LARGE SCALE GENOMIC DNA]</scope>
    <source>
        <strain evidence="2 3">NBRC 109114</strain>
    </source>
</reference>
<dbReference type="AlphaFoldDB" id="A0A5M3PW77"/>
<evidence type="ECO:0000313" key="3">
    <source>
        <dbReference type="Proteomes" id="UP000387223"/>
    </source>
</evidence>